<sequence length="64" mass="6786">MAAMDAITTRPQTAEIPNITCAVLSDKLLVSYAKPGQILAYIWAVSANPKTHSDEAAEAMPQLG</sequence>
<reference evidence="2" key="1">
    <citation type="submission" date="2017-03" db="EMBL/GenBank/DDBJ databases">
        <authorList>
            <person name="Rodrigo-Torres L."/>
            <person name="Arahal R.D."/>
            <person name="Lucena T."/>
        </authorList>
    </citation>
    <scope>NUCLEOTIDE SEQUENCE [LARGE SCALE GENOMIC DNA]</scope>
    <source>
        <strain evidence="2">CECT 8411</strain>
    </source>
</reference>
<dbReference type="AlphaFoldDB" id="A0A1X6Z901"/>
<evidence type="ECO:0000313" key="2">
    <source>
        <dbReference type="Proteomes" id="UP000193778"/>
    </source>
</evidence>
<accession>A0A1X6Z901</accession>
<dbReference type="EMBL" id="FWFP01000005">
    <property type="protein sequence ID" value="SLN44354.1"/>
    <property type="molecule type" value="Genomic_DNA"/>
</dbReference>
<proteinExistence type="predicted"/>
<organism evidence="1 2">
    <name type="scientific">Ruegeria meonggei</name>
    <dbReference type="NCBI Taxonomy" id="1446476"/>
    <lineage>
        <taxon>Bacteria</taxon>
        <taxon>Pseudomonadati</taxon>
        <taxon>Pseudomonadota</taxon>
        <taxon>Alphaproteobacteria</taxon>
        <taxon>Rhodobacterales</taxon>
        <taxon>Roseobacteraceae</taxon>
        <taxon>Ruegeria</taxon>
    </lineage>
</organism>
<dbReference type="Proteomes" id="UP000193778">
    <property type="component" value="Unassembled WGS sequence"/>
</dbReference>
<gene>
    <name evidence="1" type="ORF">RUM8411_02039</name>
</gene>
<evidence type="ECO:0000313" key="1">
    <source>
        <dbReference type="EMBL" id="SLN44354.1"/>
    </source>
</evidence>
<protein>
    <submittedName>
        <fullName evidence="1">Uncharacterized protein</fullName>
    </submittedName>
</protein>
<name>A0A1X6Z901_9RHOB</name>
<keyword evidence="2" id="KW-1185">Reference proteome</keyword>